<protein>
    <recommendedName>
        <fullName evidence="4">OTU domain-containing protein</fullName>
    </recommendedName>
</protein>
<dbReference type="Gene3D" id="1.10.357.40">
    <property type="entry name" value="YbiA-like"/>
    <property type="match status" value="1"/>
</dbReference>
<feature type="compositionally biased region" description="Basic and acidic residues" evidence="2">
    <location>
        <begin position="126"/>
        <end position="138"/>
    </location>
</feature>
<proteinExistence type="predicted"/>
<organism evidence="3">
    <name type="scientific">viral metagenome</name>
    <dbReference type="NCBI Taxonomy" id="1070528"/>
    <lineage>
        <taxon>unclassified sequences</taxon>
        <taxon>metagenomes</taxon>
        <taxon>organismal metagenomes</taxon>
    </lineage>
</organism>
<feature type="region of interest" description="Disordered" evidence="2">
    <location>
        <begin position="117"/>
        <end position="149"/>
    </location>
</feature>
<dbReference type="SUPFAM" id="SSF143990">
    <property type="entry name" value="YbiA-like"/>
    <property type="match status" value="1"/>
</dbReference>
<accession>A0A6C0ATF6</accession>
<evidence type="ECO:0000256" key="2">
    <source>
        <dbReference type="SAM" id="MobiDB-lite"/>
    </source>
</evidence>
<name>A0A6C0ATF6_9ZZZZ</name>
<evidence type="ECO:0000313" key="3">
    <source>
        <dbReference type="EMBL" id="QHS82846.1"/>
    </source>
</evidence>
<sequence>MVKSIINPDEVDYKETKDIDKADIGYTTTLYEYTIYGKQSEIGLGKENYSFMRHNIVYYPIYLILDDEPKARVGVFEVNSNKLIDIVDEDGDLDLSKGNIILFITEAYFNKILEENQEDAEEEDDDKNKDDTTTREPKLDEDEEEDDDTAVMRIKIPSNKLSLASATATETLKSKTKDTEIFTANSKTKIPEQLLEETQEIADELKRDFKDEVHDVWMQKFMKNKNYDIIDNEGGGDCFFAVIRDAFKQIGKDTTVEKLRAALSKEATEELFTQNRTLYLSFLGELNDKEKVLKDLKKTMQVIKKRNKAAKTKPEQDTLLDEAKELLKLYKGATEEKAITKELMGEFDYMENIDSLEKFKEFMQTRDYWADTWAVSTMERILNIKMIILSEESYDAKDYDSVLRCGQLNDADLERQGVFVPDFYIMTSYSGDHYKLVTYKEKHIFKYKEVPYDIKMLVLNKCLERNAGPYYIIKDFRDLKTKLGMDPNEGEPNAEEDDELYRDLYEPNIVFMYHAHSNATPKAGDGSGEKIPKTRMHEFNVLNKIKEWRKMLDDSWTSPFTIDHHRFNTVEHYKLGSQFKKGFPDFYLQFSSDSNSDISKDLALAKIAGSKSGKTKEKVLRERKIKIDSDYDDNSANPRKNEERRIALHAKFTQNQDLAQALKETKTAKLVHFTRGKEGECDLLLMKVRKDLA</sequence>
<evidence type="ECO:0008006" key="4">
    <source>
        <dbReference type="Google" id="ProtNLM"/>
    </source>
</evidence>
<dbReference type="InterPro" id="IPR012816">
    <property type="entry name" value="NADAR"/>
</dbReference>
<dbReference type="InterPro" id="IPR037238">
    <property type="entry name" value="YbiA-like_sf"/>
</dbReference>
<dbReference type="CDD" id="cd15457">
    <property type="entry name" value="NADAR"/>
    <property type="match status" value="1"/>
</dbReference>
<dbReference type="AlphaFoldDB" id="A0A6C0ATF6"/>
<dbReference type="Gene3D" id="3.90.70.80">
    <property type="match status" value="1"/>
</dbReference>
<dbReference type="EMBL" id="MN740806">
    <property type="protein sequence ID" value="QHS82846.1"/>
    <property type="molecule type" value="Genomic_DNA"/>
</dbReference>
<keyword evidence="1" id="KW-0175">Coiled coil</keyword>
<feature type="coiled-coil region" evidence="1">
    <location>
        <begin position="286"/>
        <end position="313"/>
    </location>
</feature>
<feature type="compositionally biased region" description="Acidic residues" evidence="2">
    <location>
        <begin position="139"/>
        <end position="149"/>
    </location>
</feature>
<reference evidence="3" key="1">
    <citation type="journal article" date="2020" name="Nature">
        <title>Giant virus diversity and host interactions through global metagenomics.</title>
        <authorList>
            <person name="Schulz F."/>
            <person name="Roux S."/>
            <person name="Paez-Espino D."/>
            <person name="Jungbluth S."/>
            <person name="Walsh D.A."/>
            <person name="Denef V.J."/>
            <person name="McMahon K.D."/>
            <person name="Konstantinidis K.T."/>
            <person name="Eloe-Fadrosh E.A."/>
            <person name="Kyrpides N.C."/>
            <person name="Woyke T."/>
        </authorList>
    </citation>
    <scope>NUCLEOTIDE SEQUENCE</scope>
    <source>
        <strain evidence="3">GVMAG-S-1101171-111</strain>
    </source>
</reference>
<evidence type="ECO:0000256" key="1">
    <source>
        <dbReference type="SAM" id="Coils"/>
    </source>
</evidence>